<gene>
    <name evidence="2" type="ORF">FH972_001209</name>
</gene>
<dbReference type="OrthoDB" id="1930341at2759"/>
<evidence type="ECO:0000313" key="2">
    <source>
        <dbReference type="EMBL" id="KAE7996493.1"/>
    </source>
</evidence>
<feature type="region of interest" description="Disordered" evidence="1">
    <location>
        <begin position="344"/>
        <end position="378"/>
    </location>
</feature>
<dbReference type="PANTHER" id="PTHR33924:SF5">
    <property type="entry name" value="CATION-TRANSPORTING ATPASE"/>
    <property type="match status" value="1"/>
</dbReference>
<organism evidence="2 3">
    <name type="scientific">Carpinus fangiana</name>
    <dbReference type="NCBI Taxonomy" id="176857"/>
    <lineage>
        <taxon>Eukaryota</taxon>
        <taxon>Viridiplantae</taxon>
        <taxon>Streptophyta</taxon>
        <taxon>Embryophyta</taxon>
        <taxon>Tracheophyta</taxon>
        <taxon>Spermatophyta</taxon>
        <taxon>Magnoliopsida</taxon>
        <taxon>eudicotyledons</taxon>
        <taxon>Gunneridae</taxon>
        <taxon>Pentapetalae</taxon>
        <taxon>rosids</taxon>
        <taxon>fabids</taxon>
        <taxon>Fagales</taxon>
        <taxon>Betulaceae</taxon>
        <taxon>Carpinus</taxon>
    </lineage>
</organism>
<sequence>MEEKRSNIGIAEKDDPSRKRVKMRDLESVCRSEEVNTHHPKSLKNREFFIDEFKLVEEEMSQVTEVPVTLDLDASQVGKTRKNTFPKAVNLARGTVDLNTEVSVAKVLACGGSQKCAENSYELSLLTKHERVRDSNCVTSRGIGLDLNAEDVSSSVNQETSYPSKVHDHLKSRDFSDCGSSMGPLEAVDPKRRWEEMKQNGFLSSSYGRIPMPKQRGRKTKDYDNKRKMELAKREQVDRFAKIAAPSGLLTGLNPGIINHVRNRKQVHSIIESLVRSEKLENGNMGHLKSGTTEAGYRKDLENMNDPGTHRVSFFHEDGPLSSLSGIRRTKEYPLPMNRSSHLIIEGKGGHSDPSMVERVRGKSRASHSNPVSEDDTLELKLSSSTQASENTSCLSNEEAVKFASSFKAATVASQWLELLQQDAQGRLTGMLLSLYYYTRL</sequence>
<reference evidence="2 3" key="1">
    <citation type="submission" date="2019-06" db="EMBL/GenBank/DDBJ databases">
        <title>A chromosomal-level reference genome of Carpinus fangiana (Coryloideae, Betulaceae).</title>
        <authorList>
            <person name="Yang X."/>
            <person name="Wang Z."/>
            <person name="Zhang L."/>
            <person name="Hao G."/>
            <person name="Liu J."/>
            <person name="Yang Y."/>
        </authorList>
    </citation>
    <scope>NUCLEOTIDE SEQUENCE [LARGE SCALE GENOMIC DNA]</scope>
    <source>
        <strain evidence="2">Cfa_2016G</strain>
        <tissue evidence="2">Leaf</tissue>
    </source>
</reference>
<evidence type="ECO:0000256" key="1">
    <source>
        <dbReference type="SAM" id="MobiDB-lite"/>
    </source>
</evidence>
<feature type="region of interest" description="Disordered" evidence="1">
    <location>
        <begin position="1"/>
        <end position="25"/>
    </location>
</feature>
<dbReference type="EMBL" id="CM017321">
    <property type="protein sequence ID" value="KAE7996493.1"/>
    <property type="molecule type" value="Genomic_DNA"/>
</dbReference>
<keyword evidence="3" id="KW-1185">Reference proteome</keyword>
<dbReference type="PANTHER" id="PTHR33924">
    <property type="entry name" value="CATION-TRANSPORTING ATPASE"/>
    <property type="match status" value="1"/>
</dbReference>
<name>A0A5N6QE90_9ROSI</name>
<feature type="compositionally biased region" description="Basic and acidic residues" evidence="1">
    <location>
        <begin position="348"/>
        <end position="361"/>
    </location>
</feature>
<dbReference type="Proteomes" id="UP000327013">
    <property type="component" value="Chromosome 1"/>
</dbReference>
<dbReference type="AlphaFoldDB" id="A0A5N6QE90"/>
<accession>A0A5N6QE90</accession>
<protein>
    <submittedName>
        <fullName evidence="2">Uncharacterized protein</fullName>
    </submittedName>
</protein>
<proteinExistence type="predicted"/>
<evidence type="ECO:0000313" key="3">
    <source>
        <dbReference type="Proteomes" id="UP000327013"/>
    </source>
</evidence>